<evidence type="ECO:0000313" key="2">
    <source>
        <dbReference type="Proteomes" id="UP001596203"/>
    </source>
</evidence>
<evidence type="ECO:0000313" key="1">
    <source>
        <dbReference type="EMBL" id="MFC6023778.1"/>
    </source>
</evidence>
<name>A0ABW1KT48_9ACTN</name>
<accession>A0ABW1KT48</accession>
<dbReference type="RefSeq" id="WP_377434548.1">
    <property type="nucleotide sequence ID" value="NZ_JBHSPR010000120.1"/>
</dbReference>
<dbReference type="EMBL" id="JBHSPR010000120">
    <property type="protein sequence ID" value="MFC6023778.1"/>
    <property type="molecule type" value="Genomic_DNA"/>
</dbReference>
<organism evidence="1 2">
    <name type="scientific">Plantactinospora solaniradicis</name>
    <dbReference type="NCBI Taxonomy" id="1723736"/>
    <lineage>
        <taxon>Bacteria</taxon>
        <taxon>Bacillati</taxon>
        <taxon>Actinomycetota</taxon>
        <taxon>Actinomycetes</taxon>
        <taxon>Micromonosporales</taxon>
        <taxon>Micromonosporaceae</taxon>
        <taxon>Plantactinospora</taxon>
    </lineage>
</organism>
<comment type="caution">
    <text evidence="1">The sequence shown here is derived from an EMBL/GenBank/DDBJ whole genome shotgun (WGS) entry which is preliminary data.</text>
</comment>
<protein>
    <submittedName>
        <fullName evidence="1">Uncharacterized protein</fullName>
    </submittedName>
</protein>
<reference evidence="2" key="1">
    <citation type="journal article" date="2019" name="Int. J. Syst. Evol. Microbiol.">
        <title>The Global Catalogue of Microorganisms (GCM) 10K type strain sequencing project: providing services to taxonomists for standard genome sequencing and annotation.</title>
        <authorList>
            <consortium name="The Broad Institute Genomics Platform"/>
            <consortium name="The Broad Institute Genome Sequencing Center for Infectious Disease"/>
            <person name="Wu L."/>
            <person name="Ma J."/>
        </authorList>
    </citation>
    <scope>NUCLEOTIDE SEQUENCE [LARGE SCALE GENOMIC DNA]</scope>
    <source>
        <strain evidence="2">ZS-35-S2</strain>
    </source>
</reference>
<dbReference type="Proteomes" id="UP001596203">
    <property type="component" value="Unassembled WGS sequence"/>
</dbReference>
<gene>
    <name evidence="1" type="ORF">ACFP2T_47455</name>
</gene>
<sequence>MKNSARSTTLREIVVRAACVIAGGSTHAKLDEDLVEAGLPPSASGETKAQRGESSAAGRALTELFELPQIVSARGRRAPQRAMSGCVSWST</sequence>
<proteinExistence type="predicted"/>
<keyword evidence="2" id="KW-1185">Reference proteome</keyword>